<keyword evidence="2" id="KW-1185">Reference proteome</keyword>
<dbReference type="STRING" id="563176.SAMN04488090_0590"/>
<dbReference type="Gene3D" id="3.40.50.720">
    <property type="entry name" value="NAD(P)-binding Rossmann-like Domain"/>
    <property type="match status" value="1"/>
</dbReference>
<dbReference type="InterPro" id="IPR036291">
    <property type="entry name" value="NAD(P)-bd_dom_sf"/>
</dbReference>
<proteinExistence type="predicted"/>
<sequence length="337" mass="37046">MKILVLGGYGYFGSNLLAVLRHNPAHDLYIGARRQRDDRTVVVDWQSPEETLTRLLAYDVVVNAAPWPSDEHLFQCLSLFMERGRTWIETTADPLQTAKLLDWKSSVSPGPGAVMIGVGVFPGLTNVLVNSFSSTTGTLNLAIRYRLFSGAGPGMCLLMAETLTRPSIRLENGARKEGPPVAPSAIFPWSDGKHTAMQVYLADAEYLFRSTGIQQAATYLSVRPDAINWLGFTANLLPASNLVRRLLAAYFRFLRGVVFGKKRTPIEFCVSDGETNQAFVASDAFYAGSLLLEVCLEKVKNGLTPGFRAVDEVVTLEEVLEAGGRYGIAFQVKTYPR</sequence>
<accession>A0A1G9IR14</accession>
<protein>
    <submittedName>
        <fullName evidence="1">Saccharopine dehydrogenase, NADP-dependent</fullName>
    </submittedName>
</protein>
<reference evidence="1 2" key="1">
    <citation type="submission" date="2016-10" db="EMBL/GenBank/DDBJ databases">
        <authorList>
            <person name="de Groot N.N."/>
        </authorList>
    </citation>
    <scope>NUCLEOTIDE SEQUENCE [LARGE SCALE GENOMIC DNA]</scope>
    <source>
        <strain evidence="1 2">DSM 21668</strain>
    </source>
</reference>
<name>A0A1G9IR14_9BACT</name>
<dbReference type="Proteomes" id="UP000198901">
    <property type="component" value="Unassembled WGS sequence"/>
</dbReference>
<dbReference type="OrthoDB" id="1910498at2"/>
<dbReference type="EMBL" id="FNGS01000001">
    <property type="protein sequence ID" value="SDL27739.1"/>
    <property type="molecule type" value="Genomic_DNA"/>
</dbReference>
<evidence type="ECO:0000313" key="2">
    <source>
        <dbReference type="Proteomes" id="UP000198901"/>
    </source>
</evidence>
<organism evidence="1 2">
    <name type="scientific">Siphonobacter aquaeclarae</name>
    <dbReference type="NCBI Taxonomy" id="563176"/>
    <lineage>
        <taxon>Bacteria</taxon>
        <taxon>Pseudomonadati</taxon>
        <taxon>Bacteroidota</taxon>
        <taxon>Cytophagia</taxon>
        <taxon>Cytophagales</taxon>
        <taxon>Cytophagaceae</taxon>
        <taxon>Siphonobacter</taxon>
    </lineage>
</organism>
<dbReference type="AlphaFoldDB" id="A0A1G9IR14"/>
<dbReference type="RefSeq" id="WP_143011005.1">
    <property type="nucleotide sequence ID" value="NZ_FNGS01000001.1"/>
</dbReference>
<dbReference type="SUPFAM" id="SSF51735">
    <property type="entry name" value="NAD(P)-binding Rossmann-fold domains"/>
    <property type="match status" value="1"/>
</dbReference>
<evidence type="ECO:0000313" key="1">
    <source>
        <dbReference type="EMBL" id="SDL27739.1"/>
    </source>
</evidence>
<gene>
    <name evidence="1" type="ORF">SAMN04488090_0590</name>
</gene>